<feature type="region of interest" description="Disordered" evidence="3">
    <location>
        <begin position="1"/>
        <end position="145"/>
    </location>
</feature>
<comment type="caution">
    <text evidence="5">The sequence shown here is derived from an EMBL/GenBank/DDBJ whole genome shotgun (WGS) entry which is preliminary data.</text>
</comment>
<evidence type="ECO:0000256" key="2">
    <source>
        <dbReference type="PROSITE-ProRule" id="PRU00176"/>
    </source>
</evidence>
<feature type="region of interest" description="Disordered" evidence="3">
    <location>
        <begin position="167"/>
        <end position="193"/>
    </location>
</feature>
<sequence>MDSAPKLTKKQKKALAFRERKSKGTSGKDANKDDMGGNEVPEMEVQEFGDDESIQMEVQEVEAGKDDDKDKDEGSKGKRKGKDAKTKSEGTVQNEDKGKAKVKDKDGDTKVSVGKKRKQEGEGEDVDGEDAQEPSKKKKKTGDDKPRYILFVGNLKYTTSIESITSHFSACDPPPTVRLLTPKPSSSTVAKTGSKSKGCAFLEFTHPHALQQALKLHHSQLDGRSINVELTAGGGGKSEARMNKVKERNKKLFGERKDKPTKKKEGASRPERYSATSGMDQAPEAKRTWTVGDVQEDKTHRGGKKHVKSNKKSKSKDWGTGVNAIPVG</sequence>
<dbReference type="Pfam" id="PF00076">
    <property type="entry name" value="RRM_1"/>
    <property type="match status" value="1"/>
</dbReference>
<feature type="compositionally biased region" description="Acidic residues" evidence="3">
    <location>
        <begin position="41"/>
        <end position="54"/>
    </location>
</feature>
<dbReference type="EMBL" id="JBANRG010000006">
    <property type="protein sequence ID" value="KAK7465864.1"/>
    <property type="molecule type" value="Genomic_DNA"/>
</dbReference>
<organism evidence="5 7">
    <name type="scientific">Marasmiellus scandens</name>
    <dbReference type="NCBI Taxonomy" id="2682957"/>
    <lineage>
        <taxon>Eukaryota</taxon>
        <taxon>Fungi</taxon>
        <taxon>Dikarya</taxon>
        <taxon>Basidiomycota</taxon>
        <taxon>Agaricomycotina</taxon>
        <taxon>Agaricomycetes</taxon>
        <taxon>Agaricomycetidae</taxon>
        <taxon>Agaricales</taxon>
        <taxon>Marasmiineae</taxon>
        <taxon>Omphalotaceae</taxon>
        <taxon>Marasmiellus</taxon>
    </lineage>
</organism>
<dbReference type="EMBL" id="JBANRG010000009">
    <property type="protein sequence ID" value="KAK7463900.1"/>
    <property type="molecule type" value="Genomic_DNA"/>
</dbReference>
<feature type="compositionally biased region" description="Basic residues" evidence="3">
    <location>
        <begin position="7"/>
        <end position="23"/>
    </location>
</feature>
<dbReference type="Gene3D" id="3.30.70.330">
    <property type="match status" value="1"/>
</dbReference>
<feature type="compositionally biased region" description="Polar residues" evidence="3">
    <location>
        <begin position="183"/>
        <end position="193"/>
    </location>
</feature>
<dbReference type="InterPro" id="IPR035979">
    <property type="entry name" value="RBD_domain_sf"/>
</dbReference>
<proteinExistence type="predicted"/>
<dbReference type="PANTHER" id="PTHR23236:SF51">
    <property type="entry name" value="NUCLEOLAR PROTEIN 6"/>
    <property type="match status" value="1"/>
</dbReference>
<keyword evidence="1 2" id="KW-0694">RNA-binding</keyword>
<feature type="compositionally biased region" description="Acidic residues" evidence="3">
    <location>
        <begin position="122"/>
        <end position="132"/>
    </location>
</feature>
<dbReference type="Proteomes" id="UP001498398">
    <property type="component" value="Unassembled WGS sequence"/>
</dbReference>
<dbReference type="CDD" id="cd12400">
    <property type="entry name" value="RRM_Nop6"/>
    <property type="match status" value="1"/>
</dbReference>
<feature type="region of interest" description="Disordered" evidence="3">
    <location>
        <begin position="230"/>
        <end position="328"/>
    </location>
</feature>
<dbReference type="PANTHER" id="PTHR23236">
    <property type="entry name" value="EUKARYOTIC TRANSLATION INITIATION FACTOR 4B/4H"/>
    <property type="match status" value="1"/>
</dbReference>
<protein>
    <recommendedName>
        <fullName evidence="4">RRM domain-containing protein</fullName>
    </recommendedName>
</protein>
<name>A0ABR1JST9_9AGAR</name>
<feature type="compositionally biased region" description="Basic and acidic residues" evidence="3">
    <location>
        <begin position="62"/>
        <end position="76"/>
    </location>
</feature>
<feature type="compositionally biased region" description="Basic residues" evidence="3">
    <location>
        <begin position="301"/>
        <end position="314"/>
    </location>
</feature>
<evidence type="ECO:0000313" key="7">
    <source>
        <dbReference type="Proteomes" id="UP001498398"/>
    </source>
</evidence>
<evidence type="ECO:0000256" key="1">
    <source>
        <dbReference type="ARBA" id="ARBA00022884"/>
    </source>
</evidence>
<feature type="compositionally biased region" description="Basic and acidic residues" evidence="3">
    <location>
        <begin position="83"/>
        <end position="109"/>
    </location>
</feature>
<dbReference type="SUPFAM" id="SSF54928">
    <property type="entry name" value="RNA-binding domain, RBD"/>
    <property type="match status" value="1"/>
</dbReference>
<feature type="domain" description="RRM" evidence="4">
    <location>
        <begin position="148"/>
        <end position="233"/>
    </location>
</feature>
<dbReference type="SMART" id="SM00360">
    <property type="entry name" value="RRM"/>
    <property type="match status" value="1"/>
</dbReference>
<accession>A0ABR1JST9</accession>
<evidence type="ECO:0000259" key="4">
    <source>
        <dbReference type="PROSITE" id="PS50102"/>
    </source>
</evidence>
<dbReference type="InterPro" id="IPR000504">
    <property type="entry name" value="RRM_dom"/>
</dbReference>
<dbReference type="PROSITE" id="PS50102">
    <property type="entry name" value="RRM"/>
    <property type="match status" value="1"/>
</dbReference>
<gene>
    <name evidence="6" type="ORF">VKT23_005835</name>
    <name evidence="5" type="ORF">VKT23_007236</name>
</gene>
<keyword evidence="7" id="KW-1185">Reference proteome</keyword>
<evidence type="ECO:0000313" key="5">
    <source>
        <dbReference type="EMBL" id="KAK7463900.1"/>
    </source>
</evidence>
<evidence type="ECO:0000256" key="3">
    <source>
        <dbReference type="SAM" id="MobiDB-lite"/>
    </source>
</evidence>
<feature type="compositionally biased region" description="Basic and acidic residues" evidence="3">
    <location>
        <begin position="238"/>
        <end position="272"/>
    </location>
</feature>
<dbReference type="InterPro" id="IPR012677">
    <property type="entry name" value="Nucleotide-bd_a/b_plait_sf"/>
</dbReference>
<reference evidence="5 7" key="1">
    <citation type="submission" date="2024-01" db="EMBL/GenBank/DDBJ databases">
        <title>A draft genome for the cacao thread blight pathogen Marasmiellus scandens.</title>
        <authorList>
            <person name="Baruah I.K."/>
            <person name="Leung J."/>
            <person name="Bukari Y."/>
            <person name="Amoako-Attah I."/>
            <person name="Meinhardt L.W."/>
            <person name="Bailey B.A."/>
            <person name="Cohen S.P."/>
        </authorList>
    </citation>
    <scope>NUCLEOTIDE SEQUENCE [LARGE SCALE GENOMIC DNA]</scope>
    <source>
        <strain evidence="5 7">GH-19</strain>
    </source>
</reference>
<dbReference type="InterPro" id="IPR034228">
    <property type="entry name" value="Nop6_RRM"/>
</dbReference>
<evidence type="ECO:0000313" key="6">
    <source>
        <dbReference type="EMBL" id="KAK7465864.1"/>
    </source>
</evidence>